<keyword evidence="1" id="KW-0812">Transmembrane</keyword>
<dbReference type="AlphaFoldDB" id="A0A8K0UE02"/>
<name>A0A8K0UE02_9AGAR</name>
<keyword evidence="1" id="KW-0472">Membrane</keyword>
<protein>
    <submittedName>
        <fullName evidence="2">Uncharacterized protein</fullName>
    </submittedName>
</protein>
<feature type="non-terminal residue" evidence="2">
    <location>
        <position position="126"/>
    </location>
</feature>
<keyword evidence="1" id="KW-1133">Transmembrane helix</keyword>
<gene>
    <name evidence="2" type="ORF">BXZ70DRAFT_962936</name>
</gene>
<dbReference type="Proteomes" id="UP000813824">
    <property type="component" value="Unassembled WGS sequence"/>
</dbReference>
<organism evidence="2 3">
    <name type="scientific">Cristinia sonorae</name>
    <dbReference type="NCBI Taxonomy" id="1940300"/>
    <lineage>
        <taxon>Eukaryota</taxon>
        <taxon>Fungi</taxon>
        <taxon>Dikarya</taxon>
        <taxon>Basidiomycota</taxon>
        <taxon>Agaricomycotina</taxon>
        <taxon>Agaricomycetes</taxon>
        <taxon>Agaricomycetidae</taxon>
        <taxon>Agaricales</taxon>
        <taxon>Pleurotineae</taxon>
        <taxon>Stephanosporaceae</taxon>
        <taxon>Cristinia</taxon>
    </lineage>
</organism>
<dbReference type="EMBL" id="JAEVFJ010000065">
    <property type="protein sequence ID" value="KAH8077269.1"/>
    <property type="molecule type" value="Genomic_DNA"/>
</dbReference>
<feature type="transmembrane region" description="Helical" evidence="1">
    <location>
        <begin position="12"/>
        <end position="32"/>
    </location>
</feature>
<sequence>MRRCVTEPRWRFGLFSCLFAHVCSSFIMSLSLQVHLSSESSGPQVSREPPVDFTHHVCPQVIIERPKMERDDLLFTICRKGPTHVDLVNLHRGIQSSMSLCIPWPAHVNGEILLFLKLLDFLRYRP</sequence>
<reference evidence="2" key="1">
    <citation type="journal article" date="2021" name="New Phytol.">
        <title>Evolutionary innovations through gain and loss of genes in the ectomycorrhizal Boletales.</title>
        <authorList>
            <person name="Wu G."/>
            <person name="Miyauchi S."/>
            <person name="Morin E."/>
            <person name="Kuo A."/>
            <person name="Drula E."/>
            <person name="Varga T."/>
            <person name="Kohler A."/>
            <person name="Feng B."/>
            <person name="Cao Y."/>
            <person name="Lipzen A."/>
            <person name="Daum C."/>
            <person name="Hundley H."/>
            <person name="Pangilinan J."/>
            <person name="Johnson J."/>
            <person name="Barry K."/>
            <person name="LaButti K."/>
            <person name="Ng V."/>
            <person name="Ahrendt S."/>
            <person name="Min B."/>
            <person name="Choi I.G."/>
            <person name="Park H."/>
            <person name="Plett J.M."/>
            <person name="Magnuson J."/>
            <person name="Spatafora J.W."/>
            <person name="Nagy L.G."/>
            <person name="Henrissat B."/>
            <person name="Grigoriev I.V."/>
            <person name="Yang Z.L."/>
            <person name="Xu J."/>
            <person name="Martin F.M."/>
        </authorList>
    </citation>
    <scope>NUCLEOTIDE SEQUENCE</scope>
    <source>
        <strain evidence="2">KKN 215</strain>
    </source>
</reference>
<proteinExistence type="predicted"/>
<accession>A0A8K0UE02</accession>
<keyword evidence="3" id="KW-1185">Reference proteome</keyword>
<evidence type="ECO:0000256" key="1">
    <source>
        <dbReference type="SAM" id="Phobius"/>
    </source>
</evidence>
<comment type="caution">
    <text evidence="2">The sequence shown here is derived from an EMBL/GenBank/DDBJ whole genome shotgun (WGS) entry which is preliminary data.</text>
</comment>
<evidence type="ECO:0000313" key="3">
    <source>
        <dbReference type="Proteomes" id="UP000813824"/>
    </source>
</evidence>
<evidence type="ECO:0000313" key="2">
    <source>
        <dbReference type="EMBL" id="KAH8077269.1"/>
    </source>
</evidence>